<dbReference type="Gene3D" id="1.20.5.4130">
    <property type="match status" value="1"/>
</dbReference>
<keyword evidence="2" id="KW-0433">Leucine-rich repeat</keyword>
<reference evidence="8" key="1">
    <citation type="submission" date="2018-04" db="EMBL/GenBank/DDBJ databases">
        <title>WGS assembly of Panicum hallii.</title>
        <authorList>
            <person name="Lovell J."/>
            <person name="Jenkins J."/>
            <person name="Lowry D."/>
            <person name="Mamidi S."/>
            <person name="Sreedasyam A."/>
            <person name="Weng X."/>
            <person name="Barry K."/>
            <person name="Bonette J."/>
            <person name="Campitelli B."/>
            <person name="Daum C."/>
            <person name="Gordon S."/>
            <person name="Gould B."/>
            <person name="Lipzen A."/>
            <person name="Macqueen A."/>
            <person name="Palacio-Mejia J."/>
            <person name="Plott C."/>
            <person name="Shakirov E."/>
            <person name="Shu S."/>
            <person name="Yoshinaga Y."/>
            <person name="Zane M."/>
            <person name="Rokhsar D."/>
            <person name="Grimwood J."/>
            <person name="Schmutz J."/>
            <person name="Juenger T."/>
        </authorList>
    </citation>
    <scope>NUCLEOTIDE SEQUENCE [LARGE SCALE GENOMIC DNA]</scope>
    <source>
        <strain evidence="8">FIL2</strain>
    </source>
</reference>
<dbReference type="Gene3D" id="3.40.50.300">
    <property type="entry name" value="P-loop containing nucleotide triphosphate hydrolases"/>
    <property type="match status" value="1"/>
</dbReference>
<evidence type="ECO:0000256" key="6">
    <source>
        <dbReference type="ARBA" id="ARBA00023054"/>
    </source>
</evidence>
<dbReference type="FunFam" id="3.40.50.300:FF:001091">
    <property type="entry name" value="Probable disease resistance protein At1g61300"/>
    <property type="match status" value="1"/>
</dbReference>
<dbReference type="GO" id="GO:0043531">
    <property type="term" value="F:ADP binding"/>
    <property type="evidence" value="ECO:0007669"/>
    <property type="project" value="InterPro"/>
</dbReference>
<feature type="domain" description="AAA+ ATPase" evidence="7">
    <location>
        <begin position="193"/>
        <end position="352"/>
    </location>
</feature>
<evidence type="ECO:0000259" key="7">
    <source>
        <dbReference type="SMART" id="SM00382"/>
    </source>
</evidence>
<evidence type="ECO:0000313" key="8">
    <source>
        <dbReference type="EMBL" id="PVH63694.1"/>
    </source>
</evidence>
<dbReference type="InterPro" id="IPR036388">
    <property type="entry name" value="WH-like_DNA-bd_sf"/>
</dbReference>
<dbReference type="Gene3D" id="1.10.10.10">
    <property type="entry name" value="Winged helix-like DNA-binding domain superfamily/Winged helix DNA-binding domain"/>
    <property type="match status" value="1"/>
</dbReference>
<evidence type="ECO:0000256" key="2">
    <source>
        <dbReference type="ARBA" id="ARBA00022614"/>
    </source>
</evidence>
<dbReference type="PANTHER" id="PTHR23155">
    <property type="entry name" value="DISEASE RESISTANCE PROTEIN RP"/>
    <property type="match status" value="1"/>
</dbReference>
<dbReference type="Pfam" id="PF23598">
    <property type="entry name" value="LRR_14"/>
    <property type="match status" value="1"/>
</dbReference>
<dbReference type="Pfam" id="PF00931">
    <property type="entry name" value="NB-ARC"/>
    <property type="match status" value="1"/>
</dbReference>
<sequence>MNIATGAMNTLLPKLAELVVGEYKLQKGVKGEIKELEKELTYISAALRKVSEVPVDQLDEQVKVWARDARELSYDIEDAVDTFMLRGKGREQEGQDTSSLKGFIGKAANLYKKARNNHKIHNVIKDIMDQVKKVSECRDRYKVDNIAAGPSLVSVDPRLEAMYRKAAEIVGIDGPKNELVKRLMNEDISSLQQPKIISIVGVGGLGKTTLANALLQDLKAKFDCHFFVSVSFNPDIKKIFKNILVQLDEDKYGHIDEAWEINLLINKIIDFLKNRRCLCVIDDLWKELPWDTIKLALQDGTHGSKIIITTRNKAVAEHVGGGIYELKPLSNDDSRELFYKRIFDSLDDFRPDLSKATEKILKKCGGVPLAIITTASLLATKPRCSVEWEKVNNFIGSGSENSPHVDKMNMILRLSYNDLPFHLKTCLLSLSKYPEDQVIRKDVLVWSWIAEGFIARVESNLQETGEGYFNELINRSLIQPVNKESPFFMCGERDVYACQLHDMVLELIIKLSAEEGFATTSLSDGEQAGASSHQREIIRRLSLHNSSNANASITERKLLSKVRSLDVFGRADLTMPVLSRFCVLRVLQLEDCSGLDNNHLKDLSNLYLLKFLRLQGLKVTELPESIGKLESLETLDIRGAYESVIMLPLSFGKLGKLVRLLATRVELPDGVALENTKSLQELVGIRLTLHAMTEIGKLRELKVLELFIKEEPESSSTGNSNELVRTCLQMCPNLLQVLVLRAPGVLRSMDFMAPVPSGLQTFMCNIYIMAIPRWIDSSLSCLTVLFIRLLHAHARVQPEHLDKLAGLPSLRSLRIFLLPPDEQEKLVIHSSPSSFPCLTDLRIWCPLMFLKFQPGAMRKLQRFCLSFDARKTAEHFQTNAFDYGFENLPSLQHVDIELKWDKHHEAGDAISKTINDHPNHPSLNFYFLEP</sequence>
<dbReference type="SUPFAM" id="SSF52540">
    <property type="entry name" value="P-loop containing nucleoside triphosphate hydrolases"/>
    <property type="match status" value="1"/>
</dbReference>
<evidence type="ECO:0000256" key="1">
    <source>
        <dbReference type="ARBA" id="ARBA00008894"/>
    </source>
</evidence>
<organism evidence="8">
    <name type="scientific">Panicum hallii</name>
    <dbReference type="NCBI Taxonomy" id="206008"/>
    <lineage>
        <taxon>Eukaryota</taxon>
        <taxon>Viridiplantae</taxon>
        <taxon>Streptophyta</taxon>
        <taxon>Embryophyta</taxon>
        <taxon>Tracheophyta</taxon>
        <taxon>Spermatophyta</taxon>
        <taxon>Magnoliopsida</taxon>
        <taxon>Liliopsida</taxon>
        <taxon>Poales</taxon>
        <taxon>Poaceae</taxon>
        <taxon>PACMAD clade</taxon>
        <taxon>Panicoideae</taxon>
        <taxon>Panicodae</taxon>
        <taxon>Paniceae</taxon>
        <taxon>Panicinae</taxon>
        <taxon>Panicum</taxon>
        <taxon>Panicum sect. Panicum</taxon>
    </lineage>
</organism>
<dbReference type="InterPro" id="IPR044974">
    <property type="entry name" value="Disease_R_plants"/>
</dbReference>
<keyword evidence="3" id="KW-0677">Repeat</keyword>
<dbReference type="InterPro" id="IPR058922">
    <property type="entry name" value="WHD_DRP"/>
</dbReference>
<dbReference type="InterPro" id="IPR003593">
    <property type="entry name" value="AAA+_ATPase"/>
</dbReference>
<dbReference type="InterPro" id="IPR055414">
    <property type="entry name" value="LRR_R13L4/SHOC2-like"/>
</dbReference>
<dbReference type="Gene3D" id="3.80.10.10">
    <property type="entry name" value="Ribonuclease Inhibitor"/>
    <property type="match status" value="1"/>
</dbReference>
<keyword evidence="4" id="KW-0547">Nucleotide-binding</keyword>
<evidence type="ECO:0000256" key="3">
    <source>
        <dbReference type="ARBA" id="ARBA00022737"/>
    </source>
</evidence>
<dbReference type="PRINTS" id="PR00364">
    <property type="entry name" value="DISEASERSIST"/>
</dbReference>
<dbReference type="InterPro" id="IPR027417">
    <property type="entry name" value="P-loop_NTPase"/>
</dbReference>
<dbReference type="InterPro" id="IPR041118">
    <property type="entry name" value="Rx_N"/>
</dbReference>
<keyword evidence="6" id="KW-0175">Coiled coil</keyword>
<gene>
    <name evidence="8" type="ORF">PAHAL_2G086900</name>
</gene>
<dbReference type="SMART" id="SM00382">
    <property type="entry name" value="AAA"/>
    <property type="match status" value="1"/>
</dbReference>
<name>A0A2T8KNH2_9POAL</name>
<dbReference type="GO" id="GO:0042742">
    <property type="term" value="P:defense response to bacterium"/>
    <property type="evidence" value="ECO:0007669"/>
    <property type="project" value="UniProtKB-ARBA"/>
</dbReference>
<dbReference type="InterPro" id="IPR038005">
    <property type="entry name" value="RX-like_CC"/>
</dbReference>
<accession>A0A2T8KNH2</accession>
<dbReference type="GO" id="GO:0009626">
    <property type="term" value="P:plant-type hypersensitive response"/>
    <property type="evidence" value="ECO:0007669"/>
    <property type="project" value="UniProtKB-ARBA"/>
</dbReference>
<comment type="similarity">
    <text evidence="1">Belongs to the disease resistance NB-LRR family.</text>
</comment>
<dbReference type="Proteomes" id="UP000243499">
    <property type="component" value="Chromosome 2"/>
</dbReference>
<dbReference type="PANTHER" id="PTHR23155:SF1201">
    <property type="entry name" value="OS02G0301800 PROTEIN"/>
    <property type="match status" value="1"/>
</dbReference>
<dbReference type="Pfam" id="PF18052">
    <property type="entry name" value="Rx_N"/>
    <property type="match status" value="1"/>
</dbReference>
<dbReference type="EMBL" id="CM008047">
    <property type="protein sequence ID" value="PVH63694.1"/>
    <property type="molecule type" value="Genomic_DNA"/>
</dbReference>
<dbReference type="Gramene" id="PVH63694">
    <property type="protein sequence ID" value="PVH63694"/>
    <property type="gene ID" value="PAHAL_2G086900"/>
</dbReference>
<dbReference type="FunFam" id="1.10.10.10:FF:000322">
    <property type="entry name" value="Probable disease resistance protein At1g63360"/>
    <property type="match status" value="1"/>
</dbReference>
<dbReference type="Gene3D" id="1.10.8.430">
    <property type="entry name" value="Helical domain of apoptotic protease-activating factors"/>
    <property type="match status" value="1"/>
</dbReference>
<proteinExistence type="inferred from homology"/>
<keyword evidence="5" id="KW-0611">Plant defense</keyword>
<dbReference type="GO" id="GO:0002758">
    <property type="term" value="P:innate immune response-activating signaling pathway"/>
    <property type="evidence" value="ECO:0007669"/>
    <property type="project" value="UniProtKB-ARBA"/>
</dbReference>
<evidence type="ECO:0000256" key="4">
    <source>
        <dbReference type="ARBA" id="ARBA00022741"/>
    </source>
</evidence>
<evidence type="ECO:0000256" key="5">
    <source>
        <dbReference type="ARBA" id="ARBA00022821"/>
    </source>
</evidence>
<protein>
    <recommendedName>
        <fullName evidence="7">AAA+ ATPase domain-containing protein</fullName>
    </recommendedName>
</protein>
<dbReference type="AlphaFoldDB" id="A0A2T8KNH2"/>
<dbReference type="InterPro" id="IPR002182">
    <property type="entry name" value="NB-ARC"/>
</dbReference>
<dbReference type="InterPro" id="IPR042197">
    <property type="entry name" value="Apaf_helical"/>
</dbReference>
<dbReference type="SUPFAM" id="SSF52058">
    <property type="entry name" value="L domain-like"/>
    <property type="match status" value="1"/>
</dbReference>
<dbReference type="InterPro" id="IPR032675">
    <property type="entry name" value="LRR_dom_sf"/>
</dbReference>
<dbReference type="CDD" id="cd14798">
    <property type="entry name" value="RX-CC_like"/>
    <property type="match status" value="1"/>
</dbReference>
<dbReference type="Pfam" id="PF23559">
    <property type="entry name" value="WHD_DRP"/>
    <property type="match status" value="1"/>
</dbReference>